<dbReference type="PANTHER" id="PTHR23132:SF23">
    <property type="entry name" value="D-ALANINE--D-ALANINE LIGASE B"/>
    <property type="match status" value="1"/>
</dbReference>
<evidence type="ECO:0000313" key="14">
    <source>
        <dbReference type="Proteomes" id="UP001596098"/>
    </source>
</evidence>
<evidence type="ECO:0000256" key="4">
    <source>
        <dbReference type="ARBA" id="ARBA00022598"/>
    </source>
</evidence>
<dbReference type="PROSITE" id="PS00843">
    <property type="entry name" value="DALA_DALA_LIGASE_1"/>
    <property type="match status" value="1"/>
</dbReference>
<dbReference type="NCBIfam" id="TIGR01205">
    <property type="entry name" value="D_ala_D_alaTIGR"/>
    <property type="match status" value="1"/>
</dbReference>
<dbReference type="Pfam" id="PF07478">
    <property type="entry name" value="Dala_Dala_lig_C"/>
    <property type="match status" value="1"/>
</dbReference>
<dbReference type="Gene3D" id="3.40.50.20">
    <property type="match status" value="1"/>
</dbReference>
<sequence>MSAAEGATTRVAVIGGGTSSEHDVSNATADSISTTLAGLDEFEVLRMDITRCGGWQDADGSALDAAVALGKLARCEVLFGSVHGPGGEDGTLAALASLLGVAVVGSGLTAGALAMDKWVTKLVAAEVGVQVAAGRLVRPDDLVTWEGPVVVKPVAAGSSNGVSLVREPGDLEVALKAAFAEDDRVLVEEVVEGREIDVAVLRRADGTLLVTPALEVHVDGFFDYDAKYGGSDGTRFEVPAPITGAERAELERQAVDVFEALGCAGVARVDFFLTERGWVLNEVNTVPGMTATSQVPLMAAAAGMTYAELLSDLVRSARVR</sequence>
<evidence type="ECO:0000256" key="3">
    <source>
        <dbReference type="ARBA" id="ARBA00022490"/>
    </source>
</evidence>
<evidence type="ECO:0000259" key="12">
    <source>
        <dbReference type="PROSITE" id="PS50975"/>
    </source>
</evidence>
<dbReference type="InterPro" id="IPR013815">
    <property type="entry name" value="ATP_grasp_subdomain_1"/>
</dbReference>
<keyword evidence="14" id="KW-1185">Reference proteome</keyword>
<keyword evidence="7 10" id="KW-0133">Cell shape</keyword>
<dbReference type="RefSeq" id="WP_128219558.1">
    <property type="nucleotide sequence ID" value="NZ_CP034929.1"/>
</dbReference>
<keyword evidence="6 11" id="KW-0067">ATP-binding</keyword>
<evidence type="ECO:0000256" key="6">
    <source>
        <dbReference type="ARBA" id="ARBA00022840"/>
    </source>
</evidence>
<dbReference type="EC" id="6.3.2.4" evidence="10"/>
<dbReference type="PROSITE" id="PS50975">
    <property type="entry name" value="ATP_GRASP"/>
    <property type="match status" value="1"/>
</dbReference>
<dbReference type="InterPro" id="IPR011761">
    <property type="entry name" value="ATP-grasp"/>
</dbReference>
<dbReference type="Gene3D" id="3.30.470.20">
    <property type="entry name" value="ATP-grasp fold, B domain"/>
    <property type="match status" value="1"/>
</dbReference>
<evidence type="ECO:0000256" key="11">
    <source>
        <dbReference type="PROSITE-ProRule" id="PRU00409"/>
    </source>
</evidence>
<dbReference type="PIRSF" id="PIRSF039102">
    <property type="entry name" value="Ddl/VanB"/>
    <property type="match status" value="1"/>
</dbReference>
<dbReference type="Gene3D" id="3.30.1490.20">
    <property type="entry name" value="ATP-grasp fold, A domain"/>
    <property type="match status" value="1"/>
</dbReference>
<gene>
    <name evidence="10" type="primary">ddl</name>
    <name evidence="13" type="ORF">ACFPWU_03860</name>
</gene>
<evidence type="ECO:0000256" key="1">
    <source>
        <dbReference type="ARBA" id="ARBA00004496"/>
    </source>
</evidence>
<comment type="pathway">
    <text evidence="10">Cell wall biogenesis; peptidoglycan biosynthesis.</text>
</comment>
<evidence type="ECO:0000256" key="9">
    <source>
        <dbReference type="ARBA" id="ARBA00023316"/>
    </source>
</evidence>
<keyword evidence="8 10" id="KW-0573">Peptidoglycan synthesis</keyword>
<dbReference type="InterPro" id="IPR011095">
    <property type="entry name" value="Dala_Dala_lig_C"/>
</dbReference>
<dbReference type="InterPro" id="IPR000291">
    <property type="entry name" value="D-Ala_lig_Van_CS"/>
</dbReference>
<organism evidence="13 14">
    <name type="scientific">Nocardioides yefusunii</name>
    <dbReference type="NCBI Taxonomy" id="2500546"/>
    <lineage>
        <taxon>Bacteria</taxon>
        <taxon>Bacillati</taxon>
        <taxon>Actinomycetota</taxon>
        <taxon>Actinomycetes</taxon>
        <taxon>Propionibacteriales</taxon>
        <taxon>Nocardioidaceae</taxon>
        <taxon>Nocardioides</taxon>
    </lineage>
</organism>
<evidence type="ECO:0000313" key="13">
    <source>
        <dbReference type="EMBL" id="MFC6152801.1"/>
    </source>
</evidence>
<evidence type="ECO:0000256" key="2">
    <source>
        <dbReference type="ARBA" id="ARBA00010871"/>
    </source>
</evidence>
<reference evidence="14" key="1">
    <citation type="journal article" date="2019" name="Int. J. Syst. Evol. Microbiol.">
        <title>The Global Catalogue of Microorganisms (GCM) 10K type strain sequencing project: providing services to taxonomists for standard genome sequencing and annotation.</title>
        <authorList>
            <consortium name="The Broad Institute Genomics Platform"/>
            <consortium name="The Broad Institute Genome Sequencing Center for Infectious Disease"/>
            <person name="Wu L."/>
            <person name="Ma J."/>
        </authorList>
    </citation>
    <scope>NUCLEOTIDE SEQUENCE [LARGE SCALE GENOMIC DNA]</scope>
    <source>
        <strain evidence="14">DFY28</strain>
    </source>
</reference>
<dbReference type="HAMAP" id="MF_00047">
    <property type="entry name" value="Dala_Dala_lig"/>
    <property type="match status" value="1"/>
</dbReference>
<dbReference type="InterPro" id="IPR005905">
    <property type="entry name" value="D_ala_D_ala"/>
</dbReference>
<dbReference type="SUPFAM" id="SSF52440">
    <property type="entry name" value="PreATP-grasp domain"/>
    <property type="match status" value="1"/>
</dbReference>
<evidence type="ECO:0000256" key="10">
    <source>
        <dbReference type="HAMAP-Rule" id="MF_00047"/>
    </source>
</evidence>
<protein>
    <recommendedName>
        <fullName evidence="10">D-alanine--D-alanine ligase</fullName>
        <ecNumber evidence="10">6.3.2.4</ecNumber>
    </recommendedName>
    <alternativeName>
        <fullName evidence="10">D-Ala-D-Ala ligase</fullName>
    </alternativeName>
    <alternativeName>
        <fullName evidence="10">D-alanylalanine synthetase</fullName>
    </alternativeName>
</protein>
<dbReference type="GO" id="GO:0008716">
    <property type="term" value="F:D-alanine-D-alanine ligase activity"/>
    <property type="evidence" value="ECO:0007669"/>
    <property type="project" value="UniProtKB-EC"/>
</dbReference>
<keyword evidence="9 10" id="KW-0961">Cell wall biogenesis/degradation</keyword>
<evidence type="ECO:0000256" key="8">
    <source>
        <dbReference type="ARBA" id="ARBA00022984"/>
    </source>
</evidence>
<dbReference type="PANTHER" id="PTHR23132">
    <property type="entry name" value="D-ALANINE--D-ALANINE LIGASE"/>
    <property type="match status" value="1"/>
</dbReference>
<evidence type="ECO:0000256" key="7">
    <source>
        <dbReference type="ARBA" id="ARBA00022960"/>
    </source>
</evidence>
<comment type="similarity">
    <text evidence="2 10">Belongs to the D-alanine--D-alanine ligase family.</text>
</comment>
<feature type="domain" description="ATP-grasp" evidence="12">
    <location>
        <begin position="121"/>
        <end position="315"/>
    </location>
</feature>
<dbReference type="Proteomes" id="UP001596098">
    <property type="component" value="Unassembled WGS sequence"/>
</dbReference>
<keyword evidence="3 10" id="KW-0963">Cytoplasm</keyword>
<dbReference type="SUPFAM" id="SSF56059">
    <property type="entry name" value="Glutathione synthetase ATP-binding domain-like"/>
    <property type="match status" value="1"/>
</dbReference>
<comment type="catalytic activity">
    <reaction evidence="10">
        <text>2 D-alanine + ATP = D-alanyl-D-alanine + ADP + phosphate + H(+)</text>
        <dbReference type="Rhea" id="RHEA:11224"/>
        <dbReference type="ChEBI" id="CHEBI:15378"/>
        <dbReference type="ChEBI" id="CHEBI:30616"/>
        <dbReference type="ChEBI" id="CHEBI:43474"/>
        <dbReference type="ChEBI" id="CHEBI:57416"/>
        <dbReference type="ChEBI" id="CHEBI:57822"/>
        <dbReference type="ChEBI" id="CHEBI:456216"/>
        <dbReference type="EC" id="6.3.2.4"/>
    </reaction>
</comment>
<comment type="function">
    <text evidence="10">Cell wall formation.</text>
</comment>
<dbReference type="InterPro" id="IPR016185">
    <property type="entry name" value="PreATP-grasp_dom_sf"/>
</dbReference>
<proteinExistence type="inferred from homology"/>
<name>A0ABW1QTI4_9ACTN</name>
<dbReference type="EMBL" id="JBHSQI010000002">
    <property type="protein sequence ID" value="MFC6152801.1"/>
    <property type="molecule type" value="Genomic_DNA"/>
</dbReference>
<keyword evidence="4 10" id="KW-0436">Ligase</keyword>
<comment type="caution">
    <text evidence="13">The sequence shown here is derived from an EMBL/GenBank/DDBJ whole genome shotgun (WGS) entry which is preliminary data.</text>
</comment>
<keyword evidence="5 11" id="KW-0547">Nucleotide-binding</keyword>
<comment type="subcellular location">
    <subcellularLocation>
        <location evidence="1 10">Cytoplasm</location>
    </subcellularLocation>
</comment>
<dbReference type="PROSITE" id="PS00844">
    <property type="entry name" value="DALA_DALA_LIGASE_2"/>
    <property type="match status" value="1"/>
</dbReference>
<accession>A0ABW1QTI4</accession>
<evidence type="ECO:0000256" key="5">
    <source>
        <dbReference type="ARBA" id="ARBA00022741"/>
    </source>
</evidence>